<dbReference type="Pfam" id="PF02021">
    <property type="entry name" value="UPF0102"/>
    <property type="match status" value="1"/>
</dbReference>
<dbReference type="PANTHER" id="PTHR34039:SF1">
    <property type="entry name" value="UPF0102 PROTEIN YRAN"/>
    <property type="match status" value="1"/>
</dbReference>
<dbReference type="HAMAP" id="MF_00048">
    <property type="entry name" value="UPF0102"/>
    <property type="match status" value="1"/>
</dbReference>
<keyword evidence="5" id="KW-1185">Reference proteome</keyword>
<accession>A0A7W7N357</accession>
<keyword evidence="4" id="KW-0540">Nuclease</keyword>
<protein>
    <recommendedName>
        <fullName evidence="2">UPF0102 protein HNP32_000668</fullName>
    </recommendedName>
</protein>
<dbReference type="RefSeq" id="WP_311769894.1">
    <property type="nucleotide sequence ID" value="NZ_JACHKY010000001.1"/>
</dbReference>
<dbReference type="PANTHER" id="PTHR34039">
    <property type="entry name" value="UPF0102 PROTEIN YRAN"/>
    <property type="match status" value="1"/>
</dbReference>
<organism evidence="4 5">
    <name type="scientific">Brevundimonas bullata</name>
    <dbReference type="NCBI Taxonomy" id="13160"/>
    <lineage>
        <taxon>Bacteria</taxon>
        <taxon>Pseudomonadati</taxon>
        <taxon>Pseudomonadota</taxon>
        <taxon>Alphaproteobacteria</taxon>
        <taxon>Caulobacterales</taxon>
        <taxon>Caulobacteraceae</taxon>
        <taxon>Brevundimonas</taxon>
    </lineage>
</organism>
<evidence type="ECO:0000256" key="2">
    <source>
        <dbReference type="HAMAP-Rule" id="MF_00048"/>
    </source>
</evidence>
<feature type="region of interest" description="Disordered" evidence="3">
    <location>
        <begin position="1"/>
        <end position="29"/>
    </location>
</feature>
<evidence type="ECO:0000256" key="1">
    <source>
        <dbReference type="ARBA" id="ARBA00006738"/>
    </source>
</evidence>
<comment type="caution">
    <text evidence="4">The sequence shown here is derived from an EMBL/GenBank/DDBJ whole genome shotgun (WGS) entry which is preliminary data.</text>
</comment>
<comment type="similarity">
    <text evidence="1 2">Belongs to the UPF0102 family.</text>
</comment>
<dbReference type="AlphaFoldDB" id="A0A7W7N357"/>
<sequence>MKPRLRPSLSPPRPPKRVKSGWRQALGGRSHRQGHAAEWIAAVWLMLKGYQILAFRLKGRGGEIDILARRGRTLAVVEVKRRRTIEAAILSLGPEQHGRLAAAGQALARSRPSLQGLNLRIDMVALAPGRFPRHLCGVTSTGTDIA</sequence>
<dbReference type="InterPro" id="IPR011335">
    <property type="entry name" value="Restrct_endonuc-II-like"/>
</dbReference>
<evidence type="ECO:0000256" key="3">
    <source>
        <dbReference type="SAM" id="MobiDB-lite"/>
    </source>
</evidence>
<dbReference type="InterPro" id="IPR003509">
    <property type="entry name" value="UPF0102_YraN-like"/>
</dbReference>
<name>A0A7W7N357_9CAUL</name>
<dbReference type="Proteomes" id="UP000539957">
    <property type="component" value="Unassembled WGS sequence"/>
</dbReference>
<dbReference type="GO" id="GO:0003676">
    <property type="term" value="F:nucleic acid binding"/>
    <property type="evidence" value="ECO:0007669"/>
    <property type="project" value="InterPro"/>
</dbReference>
<evidence type="ECO:0000313" key="4">
    <source>
        <dbReference type="EMBL" id="MBB4796954.1"/>
    </source>
</evidence>
<proteinExistence type="inferred from homology"/>
<dbReference type="InterPro" id="IPR011856">
    <property type="entry name" value="tRNA_endonuc-like_dom_sf"/>
</dbReference>
<reference evidence="4 5" key="1">
    <citation type="submission" date="2020-08" db="EMBL/GenBank/DDBJ databases">
        <title>Functional genomics of gut bacteria from endangered species of beetles.</title>
        <authorList>
            <person name="Carlos-Shanley C."/>
        </authorList>
    </citation>
    <scope>NUCLEOTIDE SEQUENCE [LARGE SCALE GENOMIC DNA]</scope>
    <source>
        <strain evidence="4 5">S00123</strain>
    </source>
</reference>
<dbReference type="NCBIfam" id="NF009151">
    <property type="entry name" value="PRK12497.1-5"/>
    <property type="match status" value="1"/>
</dbReference>
<dbReference type="SUPFAM" id="SSF52980">
    <property type="entry name" value="Restriction endonuclease-like"/>
    <property type="match status" value="1"/>
</dbReference>
<evidence type="ECO:0000313" key="5">
    <source>
        <dbReference type="Proteomes" id="UP000539957"/>
    </source>
</evidence>
<gene>
    <name evidence="4" type="ORF">HNP32_000668</name>
</gene>
<dbReference type="EMBL" id="JACHKY010000001">
    <property type="protein sequence ID" value="MBB4796954.1"/>
    <property type="molecule type" value="Genomic_DNA"/>
</dbReference>
<dbReference type="Gene3D" id="3.40.1350.10">
    <property type="match status" value="1"/>
</dbReference>
<dbReference type="GO" id="GO:0004519">
    <property type="term" value="F:endonuclease activity"/>
    <property type="evidence" value="ECO:0007669"/>
    <property type="project" value="UniProtKB-KW"/>
</dbReference>
<keyword evidence="4" id="KW-0255">Endonuclease</keyword>
<keyword evidence="4" id="KW-0378">Hydrolase</keyword>